<dbReference type="Gene3D" id="3.40.309.10">
    <property type="entry name" value="Aldehyde Dehydrogenase, Chain A, domain 2"/>
    <property type="match status" value="1"/>
</dbReference>
<dbReference type="InterPro" id="IPR016160">
    <property type="entry name" value="Ald_DH_CS_CYS"/>
</dbReference>
<dbReference type="PANTHER" id="PTHR43217">
    <property type="entry name" value="SUCCINATE SEMIALDEHYDE DEHYDROGENASE [NAD(P)+] SAD"/>
    <property type="match status" value="1"/>
</dbReference>
<evidence type="ECO:0000256" key="3">
    <source>
        <dbReference type="ARBA" id="ARBA00023002"/>
    </source>
</evidence>
<dbReference type="GO" id="GO:0004030">
    <property type="term" value="F:aldehyde dehydrogenase [NAD(P)+] activity"/>
    <property type="evidence" value="ECO:0007669"/>
    <property type="project" value="InterPro"/>
</dbReference>
<proteinExistence type="inferred from homology"/>
<dbReference type="InterPro" id="IPR015590">
    <property type="entry name" value="Aldehyde_DH_dom"/>
</dbReference>
<dbReference type="InterPro" id="IPR016163">
    <property type="entry name" value="Ald_DH_C"/>
</dbReference>
<name>A0A6J6WFS1_9ZZZZ</name>
<dbReference type="GO" id="GO:0004777">
    <property type="term" value="F:succinate-semialdehyde dehydrogenase (NAD+) activity"/>
    <property type="evidence" value="ECO:0007669"/>
    <property type="project" value="TreeGrafter"/>
</dbReference>
<dbReference type="PANTHER" id="PTHR43217:SF1">
    <property type="entry name" value="SUCCINATE SEMIALDEHYDE DEHYDROGENASE [NAD(P)+] SAD"/>
    <property type="match status" value="1"/>
</dbReference>
<gene>
    <name evidence="5" type="ORF">UFOPK2958_00606</name>
</gene>
<dbReference type="CDD" id="cd07100">
    <property type="entry name" value="ALDH_SSADH1_GabD1"/>
    <property type="match status" value="1"/>
</dbReference>
<dbReference type="InterPro" id="IPR047110">
    <property type="entry name" value="GABD/Sad-like"/>
</dbReference>
<protein>
    <submittedName>
        <fullName evidence="5">Unannotated protein</fullName>
    </submittedName>
</protein>
<organism evidence="5">
    <name type="scientific">freshwater metagenome</name>
    <dbReference type="NCBI Taxonomy" id="449393"/>
    <lineage>
        <taxon>unclassified sequences</taxon>
        <taxon>metagenomes</taxon>
        <taxon>ecological metagenomes</taxon>
    </lineage>
</organism>
<dbReference type="Pfam" id="PF00171">
    <property type="entry name" value="Aldedh"/>
    <property type="match status" value="1"/>
</dbReference>
<evidence type="ECO:0000256" key="2">
    <source>
        <dbReference type="ARBA" id="ARBA00022857"/>
    </source>
</evidence>
<dbReference type="InterPro" id="IPR016162">
    <property type="entry name" value="Ald_DH_N"/>
</dbReference>
<keyword evidence="3" id="KW-0560">Oxidoreductase</keyword>
<dbReference type="EMBL" id="CAFAAB010000054">
    <property type="protein sequence ID" value="CAB4782023.1"/>
    <property type="molecule type" value="Genomic_DNA"/>
</dbReference>
<dbReference type="FunFam" id="3.40.605.10:FF:000012">
    <property type="entry name" value="NAD-dependent succinate-semialdehyde dehydrogenase"/>
    <property type="match status" value="1"/>
</dbReference>
<accession>A0A6J6WFS1</accession>
<feature type="domain" description="Aldehyde dehydrogenase" evidence="4">
    <location>
        <begin position="5"/>
        <end position="450"/>
    </location>
</feature>
<evidence type="ECO:0000256" key="1">
    <source>
        <dbReference type="ARBA" id="ARBA00009986"/>
    </source>
</evidence>
<sequence>MPFVATNPTTGEVIATYPSLDAAGIESVLDCSHRAFESWRHTSFAERALLMNRAAELLESEVPVVAEMMSREMGKTFAAAKGEVAKCAMTMRYYAEHAESMLASEAIATSGSASGIRFDPIGAVLAIMPWNFPLWQAVRFAAPTVMAGNVGILKHAPNVPACAEFLGMLFRRAGFPEGVFQNAFIEVEDIEGVIADSRVAAVTLTGSERAGRSVAEIAGRNLKKCVLELGGSDAFIIADSANLDDVIPFAVTARVQNNGQSCIASKRFIVVASRAEEFTSRFVEAMASVVVGNPLDPSTVVGPLVSAAQRDGLAAQVNDGIKNGARALTGGAPLDGPGFFYPPTVLVDVDFKSRAGCEELFGPVAVVHTVPDLPAAIALANATPWGLGGSIWATDQAEVDAAISGIEAGMVFANAVVASLPELPFGGIKNSGFGRELSAYGIKEFVNVKTFYQS</sequence>
<evidence type="ECO:0000259" key="4">
    <source>
        <dbReference type="Pfam" id="PF00171"/>
    </source>
</evidence>
<reference evidence="5" key="1">
    <citation type="submission" date="2020-05" db="EMBL/GenBank/DDBJ databases">
        <authorList>
            <person name="Chiriac C."/>
            <person name="Salcher M."/>
            <person name="Ghai R."/>
            <person name="Kavagutti S V."/>
        </authorList>
    </citation>
    <scope>NUCLEOTIDE SEQUENCE</scope>
</reference>
<dbReference type="Gene3D" id="3.40.605.10">
    <property type="entry name" value="Aldehyde Dehydrogenase, Chain A, domain 1"/>
    <property type="match status" value="1"/>
</dbReference>
<keyword evidence="2" id="KW-0521">NADP</keyword>
<comment type="similarity">
    <text evidence="1">Belongs to the aldehyde dehydrogenase family.</text>
</comment>
<dbReference type="InterPro" id="IPR016161">
    <property type="entry name" value="Ald_DH/histidinol_DH"/>
</dbReference>
<dbReference type="InterPro" id="IPR044148">
    <property type="entry name" value="ALDH_GabD1-like"/>
</dbReference>
<evidence type="ECO:0000313" key="5">
    <source>
        <dbReference type="EMBL" id="CAB4782023.1"/>
    </source>
</evidence>
<dbReference type="AlphaFoldDB" id="A0A6J6WFS1"/>
<dbReference type="PROSITE" id="PS00070">
    <property type="entry name" value="ALDEHYDE_DEHYDR_CYS"/>
    <property type="match status" value="1"/>
</dbReference>
<dbReference type="SUPFAM" id="SSF53720">
    <property type="entry name" value="ALDH-like"/>
    <property type="match status" value="1"/>
</dbReference>